<dbReference type="GO" id="GO:0006584">
    <property type="term" value="P:catecholamine metabolic process"/>
    <property type="evidence" value="ECO:0007669"/>
    <property type="project" value="UniProtKB-KW"/>
</dbReference>
<dbReference type="SUPFAM" id="SSF53335">
    <property type="entry name" value="S-adenosyl-L-methionine-dependent methyltransferases"/>
    <property type="match status" value="1"/>
</dbReference>
<reference evidence="7" key="1">
    <citation type="journal article" date="2023" name="IMA Fungus">
        <title>Comparative genomic study of the Penicillium genus elucidates a diverse pangenome and 15 lateral gene transfer events.</title>
        <authorList>
            <person name="Petersen C."/>
            <person name="Sorensen T."/>
            <person name="Nielsen M.R."/>
            <person name="Sondergaard T.E."/>
            <person name="Sorensen J.L."/>
            <person name="Fitzpatrick D.A."/>
            <person name="Frisvad J.C."/>
            <person name="Nielsen K.L."/>
        </authorList>
    </citation>
    <scope>NUCLEOTIDE SEQUENCE</scope>
    <source>
        <strain evidence="7">IBT 17514</strain>
    </source>
</reference>
<evidence type="ECO:0000256" key="2">
    <source>
        <dbReference type="ARBA" id="ARBA00022603"/>
    </source>
</evidence>
<reference evidence="7" key="2">
    <citation type="submission" date="2023-01" db="EMBL/GenBank/DDBJ databases">
        <authorList>
            <person name="Petersen C."/>
        </authorList>
    </citation>
    <scope>NUCLEOTIDE SEQUENCE</scope>
    <source>
        <strain evidence="7">IBT 17514</strain>
    </source>
</reference>
<dbReference type="Proteomes" id="UP001215712">
    <property type="component" value="Unassembled WGS sequence"/>
</dbReference>
<comment type="similarity">
    <text evidence="6">Belongs to the class I-like SAM-binding methyltransferase superfamily. Cation-dependent O-methyltransferase family.</text>
</comment>
<evidence type="ECO:0000256" key="1">
    <source>
        <dbReference type="ARBA" id="ARBA00012880"/>
    </source>
</evidence>
<evidence type="ECO:0000313" key="7">
    <source>
        <dbReference type="EMBL" id="KAJ5703792.1"/>
    </source>
</evidence>
<dbReference type="PANTHER" id="PTHR43836">
    <property type="entry name" value="CATECHOL O-METHYLTRANSFERASE 1-RELATED"/>
    <property type="match status" value="1"/>
</dbReference>
<keyword evidence="3" id="KW-0808">Transferase</keyword>
<keyword evidence="4" id="KW-0949">S-adenosyl-L-methionine</keyword>
<dbReference type="InterPro" id="IPR029063">
    <property type="entry name" value="SAM-dependent_MTases_sf"/>
</dbReference>
<dbReference type="Pfam" id="PF01596">
    <property type="entry name" value="Methyltransf_3"/>
    <property type="match status" value="1"/>
</dbReference>
<gene>
    <name evidence="7" type="ORF">N7493_010930</name>
</gene>
<dbReference type="Gene3D" id="3.40.50.150">
    <property type="entry name" value="Vaccinia Virus protein VP39"/>
    <property type="match status" value="1"/>
</dbReference>
<name>A0AAD6MQW0_9EURO</name>
<proteinExistence type="inferred from homology"/>
<evidence type="ECO:0000256" key="6">
    <source>
        <dbReference type="ARBA" id="ARBA00023453"/>
    </source>
</evidence>
<dbReference type="GO" id="GO:0032259">
    <property type="term" value="P:methylation"/>
    <property type="evidence" value="ECO:0007669"/>
    <property type="project" value="UniProtKB-KW"/>
</dbReference>
<dbReference type="GO" id="GO:0008171">
    <property type="term" value="F:O-methyltransferase activity"/>
    <property type="evidence" value="ECO:0007669"/>
    <property type="project" value="InterPro"/>
</dbReference>
<keyword evidence="5" id="KW-0128">Catecholamine metabolism</keyword>
<sequence>MTNKTVQAAAGTAGALDGREIELLHWIYGREDLKELKGNPTKVLEAIDEFNCTVKMLMNIGPVKGTHVVNTINKEKPGVMIELGVYIGYSCILFGEALRANGGKKYIGIEKNAEMAAVANQLVDLAGLRDTVRILVGGSAEILKELVVEKEIEQIEIIFLDHWQELYLSDTWLLEEMNVMKPGVSFMIADNVIFPGAPNFRKWVEASTKEKKELVKELESGLGCAKVKPNPNLIYETVLEEFETPWGLDGVTFTRVVGEESSE</sequence>
<evidence type="ECO:0000256" key="5">
    <source>
        <dbReference type="ARBA" id="ARBA00022939"/>
    </source>
</evidence>
<dbReference type="PANTHER" id="PTHR43836:SF2">
    <property type="entry name" value="CATECHOL O-METHYLTRANSFERASE 1-RELATED"/>
    <property type="match status" value="1"/>
</dbReference>
<evidence type="ECO:0000256" key="3">
    <source>
        <dbReference type="ARBA" id="ARBA00022679"/>
    </source>
</evidence>
<evidence type="ECO:0000256" key="4">
    <source>
        <dbReference type="ARBA" id="ARBA00022691"/>
    </source>
</evidence>
<organism evidence="7 8">
    <name type="scientific">Penicillium malachiteum</name>
    <dbReference type="NCBI Taxonomy" id="1324776"/>
    <lineage>
        <taxon>Eukaryota</taxon>
        <taxon>Fungi</taxon>
        <taxon>Dikarya</taxon>
        <taxon>Ascomycota</taxon>
        <taxon>Pezizomycotina</taxon>
        <taxon>Eurotiomycetes</taxon>
        <taxon>Eurotiomycetidae</taxon>
        <taxon>Eurotiales</taxon>
        <taxon>Aspergillaceae</taxon>
        <taxon>Penicillium</taxon>
    </lineage>
</organism>
<dbReference type="AlphaFoldDB" id="A0AAD6MQW0"/>
<keyword evidence="8" id="KW-1185">Reference proteome</keyword>
<dbReference type="InterPro" id="IPR002935">
    <property type="entry name" value="SAM_O-MeTrfase"/>
</dbReference>
<comment type="caution">
    <text evidence="7">The sequence shown here is derived from an EMBL/GenBank/DDBJ whole genome shotgun (WGS) entry which is preliminary data.</text>
</comment>
<evidence type="ECO:0000313" key="8">
    <source>
        <dbReference type="Proteomes" id="UP001215712"/>
    </source>
</evidence>
<dbReference type="PROSITE" id="PS51682">
    <property type="entry name" value="SAM_OMT_I"/>
    <property type="match status" value="1"/>
</dbReference>
<accession>A0AAD6MQW0</accession>
<dbReference type="EMBL" id="JAQJAN010000020">
    <property type="protein sequence ID" value="KAJ5703792.1"/>
    <property type="molecule type" value="Genomic_DNA"/>
</dbReference>
<protein>
    <recommendedName>
        <fullName evidence="1">catechol O-methyltransferase</fullName>
        <ecNumber evidence="1">2.1.1.6</ecNumber>
    </recommendedName>
</protein>
<dbReference type="EC" id="2.1.1.6" evidence="1"/>
<keyword evidence="2" id="KW-0489">Methyltransferase</keyword>